<dbReference type="GO" id="GO:0004693">
    <property type="term" value="F:cyclin-dependent protein serine/threonine kinase activity"/>
    <property type="evidence" value="ECO:0007669"/>
    <property type="project" value="TreeGrafter"/>
</dbReference>
<dbReference type="InterPro" id="IPR011009">
    <property type="entry name" value="Kinase-like_dom_sf"/>
</dbReference>
<comment type="caution">
    <text evidence="14">The sequence shown here is derived from an EMBL/GenBank/DDBJ whole genome shotgun (WGS) entry which is preliminary data.</text>
</comment>
<name>A0A1B7TG52_9ASCO</name>
<evidence type="ECO:0000256" key="9">
    <source>
        <dbReference type="ARBA" id="ARBA00041795"/>
    </source>
</evidence>
<dbReference type="PROSITE" id="PS50011">
    <property type="entry name" value="PROTEIN_KINASE_DOM"/>
    <property type="match status" value="1"/>
</dbReference>
<evidence type="ECO:0000256" key="11">
    <source>
        <dbReference type="RuleBase" id="RU000304"/>
    </source>
</evidence>
<dbReference type="GO" id="GO:0009891">
    <property type="term" value="P:positive regulation of biosynthetic process"/>
    <property type="evidence" value="ECO:0007669"/>
    <property type="project" value="UniProtKB-ARBA"/>
</dbReference>
<dbReference type="PROSITE" id="PS00108">
    <property type="entry name" value="PROTEIN_KINASE_ST"/>
    <property type="match status" value="1"/>
</dbReference>
<keyword evidence="7 10" id="KW-0067">ATP-binding</keyword>
<comment type="similarity">
    <text evidence="1">Belongs to the protein kinase superfamily. CMGC Ser/Thr protein kinase family. CDC2/CDKX subfamily.</text>
</comment>
<dbReference type="InterPro" id="IPR050108">
    <property type="entry name" value="CDK"/>
</dbReference>
<evidence type="ECO:0000256" key="2">
    <source>
        <dbReference type="ARBA" id="ARBA00022527"/>
    </source>
</evidence>
<dbReference type="Proteomes" id="UP000092321">
    <property type="component" value="Unassembled WGS sequence"/>
</dbReference>
<evidence type="ECO:0000256" key="10">
    <source>
        <dbReference type="PROSITE-ProRule" id="PRU10141"/>
    </source>
</evidence>
<dbReference type="GO" id="GO:0005737">
    <property type="term" value="C:cytoplasm"/>
    <property type="evidence" value="ECO:0007669"/>
    <property type="project" value="TreeGrafter"/>
</dbReference>
<dbReference type="PROSITE" id="PS00107">
    <property type="entry name" value="PROTEIN_KINASE_ATP"/>
    <property type="match status" value="1"/>
</dbReference>
<keyword evidence="3" id="KW-0132">Cell division</keyword>
<dbReference type="GO" id="GO:0000307">
    <property type="term" value="C:cyclin-dependent protein kinase holoenzyme complex"/>
    <property type="evidence" value="ECO:0007669"/>
    <property type="project" value="UniProtKB-ARBA"/>
</dbReference>
<organism evidence="14 15">
    <name type="scientific">Hanseniaspora valbyensis NRRL Y-1626</name>
    <dbReference type="NCBI Taxonomy" id="766949"/>
    <lineage>
        <taxon>Eukaryota</taxon>
        <taxon>Fungi</taxon>
        <taxon>Dikarya</taxon>
        <taxon>Ascomycota</taxon>
        <taxon>Saccharomycotina</taxon>
        <taxon>Saccharomycetes</taxon>
        <taxon>Saccharomycodales</taxon>
        <taxon>Saccharomycodaceae</taxon>
        <taxon>Hanseniaspora</taxon>
    </lineage>
</organism>
<dbReference type="InterPro" id="IPR017441">
    <property type="entry name" value="Protein_kinase_ATP_BS"/>
</dbReference>
<keyword evidence="4" id="KW-0808">Transferase</keyword>
<dbReference type="InterPro" id="IPR000719">
    <property type="entry name" value="Prot_kinase_dom"/>
</dbReference>
<dbReference type="PANTHER" id="PTHR24056">
    <property type="entry name" value="CELL DIVISION PROTEIN KINASE"/>
    <property type="match status" value="1"/>
</dbReference>
<keyword evidence="8" id="KW-0131">Cell cycle</keyword>
<dbReference type="Pfam" id="PF00069">
    <property type="entry name" value="Pkinase"/>
    <property type="match status" value="1"/>
</dbReference>
<dbReference type="AlphaFoldDB" id="A0A1B7TG52"/>
<evidence type="ECO:0000256" key="8">
    <source>
        <dbReference type="ARBA" id="ARBA00023306"/>
    </source>
</evidence>
<evidence type="ECO:0000313" key="14">
    <source>
        <dbReference type="EMBL" id="OBA27678.1"/>
    </source>
</evidence>
<feature type="region of interest" description="Disordered" evidence="12">
    <location>
        <begin position="1"/>
        <end position="51"/>
    </location>
</feature>
<evidence type="ECO:0000256" key="3">
    <source>
        <dbReference type="ARBA" id="ARBA00022618"/>
    </source>
</evidence>
<feature type="binding site" evidence="10">
    <location>
        <position position="86"/>
    </location>
    <ligand>
        <name>ATP</name>
        <dbReference type="ChEBI" id="CHEBI:30616"/>
    </ligand>
</feature>
<feature type="domain" description="Protein kinase" evidence="13">
    <location>
        <begin position="57"/>
        <end position="360"/>
    </location>
</feature>
<dbReference type="InterPro" id="IPR008271">
    <property type="entry name" value="Ser/Thr_kinase_AS"/>
</dbReference>
<feature type="compositionally biased region" description="Low complexity" evidence="12">
    <location>
        <begin position="27"/>
        <end position="50"/>
    </location>
</feature>
<dbReference type="GO" id="GO:0051301">
    <property type="term" value="P:cell division"/>
    <property type="evidence" value="ECO:0007669"/>
    <property type="project" value="UniProtKB-KW"/>
</dbReference>
<dbReference type="SUPFAM" id="SSF56112">
    <property type="entry name" value="Protein kinase-like (PK-like)"/>
    <property type="match status" value="1"/>
</dbReference>
<dbReference type="FunFam" id="1.10.510.10:FF:000624">
    <property type="entry name" value="Mitogen-activated protein kinase"/>
    <property type="match status" value="1"/>
</dbReference>
<dbReference type="GO" id="GO:0005524">
    <property type="term" value="F:ATP binding"/>
    <property type="evidence" value="ECO:0007669"/>
    <property type="project" value="UniProtKB-UniRule"/>
</dbReference>
<accession>A0A1B7TG52</accession>
<keyword evidence="6 14" id="KW-0418">Kinase</keyword>
<dbReference type="OrthoDB" id="1732493at2759"/>
<dbReference type="SMART" id="SM00220">
    <property type="entry name" value="S_TKc"/>
    <property type="match status" value="1"/>
</dbReference>
<evidence type="ECO:0000256" key="6">
    <source>
        <dbReference type="ARBA" id="ARBA00022777"/>
    </source>
</evidence>
<evidence type="ECO:0000256" key="4">
    <source>
        <dbReference type="ARBA" id="ARBA00022679"/>
    </source>
</evidence>
<keyword evidence="5 10" id="KW-0547">Nucleotide-binding</keyword>
<keyword evidence="15" id="KW-1185">Reference proteome</keyword>
<dbReference type="Gene3D" id="3.30.200.20">
    <property type="entry name" value="Phosphorylase Kinase, domain 1"/>
    <property type="match status" value="1"/>
</dbReference>
<evidence type="ECO:0000256" key="1">
    <source>
        <dbReference type="ARBA" id="ARBA00006485"/>
    </source>
</evidence>
<sequence length="368" mass="41569">MSSKDNFMPGDRQGGSTINNTPQQPRNASISSSSSSSNNTASVGNSNTNGIELDGKYKQLEKLGKGTYATVYTGINKKTGQLVALKEIKLDPEEGTPSTAIREISLMKELKHENIVRLYDVIHTEEKLTLVFEKMDNDLRKYMDLVYKERCKLQQQSPSSLDASLVKFFAFQLLNGTNYCHENKILHRDLKPQNLLINKNLQLKIGDFGLARAFGLPVSSFSSDVVTLWYRSIDVLLGSKSYFTSIDTWSIGCIIAEMISGVPLFKGANEDDQILKIFQVIGYPRERDLLNSGWYVNLPKYDAKSWDFVKSGLDTIHSLANILKLNLETHYLTLDLLVKLLQLDPMKRLSTLEALEHPYFNDLRRSQV</sequence>
<keyword evidence="2 11" id="KW-0723">Serine/threonine-protein kinase</keyword>
<protein>
    <recommendedName>
        <fullName evidence="9">Serine/threonine-protein kinase PHO85</fullName>
    </recommendedName>
</protein>
<evidence type="ECO:0000256" key="12">
    <source>
        <dbReference type="SAM" id="MobiDB-lite"/>
    </source>
</evidence>
<evidence type="ECO:0000256" key="5">
    <source>
        <dbReference type="ARBA" id="ARBA00022741"/>
    </source>
</evidence>
<dbReference type="GO" id="GO:0005634">
    <property type="term" value="C:nucleus"/>
    <property type="evidence" value="ECO:0007669"/>
    <property type="project" value="TreeGrafter"/>
</dbReference>
<proteinExistence type="inferred from homology"/>
<dbReference type="EMBL" id="LXPE01000007">
    <property type="protein sequence ID" value="OBA27678.1"/>
    <property type="molecule type" value="Genomic_DNA"/>
</dbReference>
<dbReference type="FunFam" id="3.30.200.20:FF:000144">
    <property type="entry name" value="Cyclin-dependent kinase 5"/>
    <property type="match status" value="1"/>
</dbReference>
<evidence type="ECO:0000313" key="15">
    <source>
        <dbReference type="Proteomes" id="UP000092321"/>
    </source>
</evidence>
<gene>
    <name evidence="14" type="ORF">HANVADRAFT_38329</name>
</gene>
<dbReference type="PANTHER" id="PTHR24056:SF46">
    <property type="entry name" value="CYCLIN-DEPENDENT KINASE 5"/>
    <property type="match status" value="1"/>
</dbReference>
<feature type="compositionally biased region" description="Polar residues" evidence="12">
    <location>
        <begin position="14"/>
        <end position="26"/>
    </location>
</feature>
<reference evidence="15" key="1">
    <citation type="journal article" date="2016" name="Proc. Natl. Acad. Sci. U.S.A.">
        <title>Comparative genomics of biotechnologically important yeasts.</title>
        <authorList>
            <person name="Riley R."/>
            <person name="Haridas S."/>
            <person name="Wolfe K.H."/>
            <person name="Lopes M.R."/>
            <person name="Hittinger C.T."/>
            <person name="Goeker M."/>
            <person name="Salamov A.A."/>
            <person name="Wisecaver J.H."/>
            <person name="Long T.M."/>
            <person name="Calvey C.H."/>
            <person name="Aerts A.L."/>
            <person name="Barry K.W."/>
            <person name="Choi C."/>
            <person name="Clum A."/>
            <person name="Coughlan A.Y."/>
            <person name="Deshpande S."/>
            <person name="Douglass A.P."/>
            <person name="Hanson S.J."/>
            <person name="Klenk H.-P."/>
            <person name="LaButti K.M."/>
            <person name="Lapidus A."/>
            <person name="Lindquist E.A."/>
            <person name="Lipzen A.M."/>
            <person name="Meier-Kolthoff J.P."/>
            <person name="Ohm R.A."/>
            <person name="Otillar R.P."/>
            <person name="Pangilinan J.L."/>
            <person name="Peng Y."/>
            <person name="Rokas A."/>
            <person name="Rosa C.A."/>
            <person name="Scheuner C."/>
            <person name="Sibirny A.A."/>
            <person name="Slot J.C."/>
            <person name="Stielow J.B."/>
            <person name="Sun H."/>
            <person name="Kurtzman C.P."/>
            <person name="Blackwell M."/>
            <person name="Grigoriev I.V."/>
            <person name="Jeffries T.W."/>
        </authorList>
    </citation>
    <scope>NUCLEOTIDE SEQUENCE [LARGE SCALE GENOMIC DNA]</scope>
    <source>
        <strain evidence="15">NRRL Y-1626</strain>
    </source>
</reference>
<evidence type="ECO:0000259" key="13">
    <source>
        <dbReference type="PROSITE" id="PS50011"/>
    </source>
</evidence>
<evidence type="ECO:0000256" key="7">
    <source>
        <dbReference type="ARBA" id="ARBA00022840"/>
    </source>
</evidence>
<dbReference type="Gene3D" id="1.10.510.10">
    <property type="entry name" value="Transferase(Phosphotransferase) domain 1"/>
    <property type="match status" value="1"/>
</dbReference>